<evidence type="ECO:0000313" key="6">
    <source>
        <dbReference type="Proteomes" id="UP000271256"/>
    </source>
</evidence>
<evidence type="ECO:0000313" key="5">
    <source>
        <dbReference type="EMBL" id="RKO66542.1"/>
    </source>
</evidence>
<feature type="repeat" description="TPR" evidence="1">
    <location>
        <begin position="176"/>
        <end position="209"/>
    </location>
</feature>
<evidence type="ECO:0000256" key="1">
    <source>
        <dbReference type="PROSITE-ProRule" id="PRU00339"/>
    </source>
</evidence>
<gene>
    <name evidence="5" type="ORF">D7024_05990</name>
</gene>
<dbReference type="InterPro" id="IPR036582">
    <property type="entry name" value="Mao_N_sf"/>
</dbReference>
<reference evidence="5 6" key="1">
    <citation type="submission" date="2018-10" db="EMBL/GenBank/DDBJ databases">
        <authorList>
            <person name="Grouzdev D.S."/>
            <person name="Krutkina M.S."/>
            <person name="Tourova T.P."/>
            <person name="Nazina T.N."/>
        </authorList>
    </citation>
    <scope>NUCLEOTIDE SEQUENCE [LARGE SCALE GENOMIC DNA]</scope>
    <source>
        <strain evidence="5 6">435</strain>
    </source>
</reference>
<dbReference type="Gene3D" id="1.25.40.10">
    <property type="entry name" value="Tetratricopeptide repeat domain"/>
    <property type="match status" value="1"/>
</dbReference>
<dbReference type="SUPFAM" id="SSF48452">
    <property type="entry name" value="TPR-like"/>
    <property type="match status" value="1"/>
</dbReference>
<sequence length="338" mass="37654">MYGSKKQKNGGWFMKRLKKFFSLGLVTVLIFSLAAGAWAAPKGWGQTGQARGHAERNMEQEHERNMNEGATVEEQEMNEKEKEPEQEKNRLKKQEKKKSVTEHVYKGVENALQHVKNPVARAALQAILEGRSVAQAVYEAKQYLKDWNDQNEILIVAGELKEALEEDVSADSLTRAQGYKHLGEMLIKAGKMEDARSLLEQALRNNPGDDEIYSILNKVFAKVKDNNKVKVYIKGNMPVFDVAPVIENGRVLVPLRVLAESLGAAVDYKDNTINIQLNNSTVKLVVGSGKALVDGNPVMLEVPARVVDGRTLVPLRFIGEGLKAKVNYYREGNLVAVE</sequence>
<dbReference type="Pfam" id="PF07833">
    <property type="entry name" value="Cu_amine_oxidN1"/>
    <property type="match status" value="1"/>
</dbReference>
<keyword evidence="3" id="KW-0732">Signal</keyword>
<dbReference type="AlphaFoldDB" id="A0A494WWB7"/>
<keyword evidence="6" id="KW-1185">Reference proteome</keyword>
<dbReference type="OrthoDB" id="2083476at2"/>
<dbReference type="InterPro" id="IPR012854">
    <property type="entry name" value="Cu_amine_oxidase-like_N"/>
</dbReference>
<feature type="compositionally biased region" description="Basic and acidic residues" evidence="2">
    <location>
        <begin position="52"/>
        <end position="66"/>
    </location>
</feature>
<feature type="signal peptide" evidence="3">
    <location>
        <begin position="1"/>
        <end position="39"/>
    </location>
</feature>
<evidence type="ECO:0000256" key="3">
    <source>
        <dbReference type="SAM" id="SignalP"/>
    </source>
</evidence>
<dbReference type="PROSITE" id="PS50005">
    <property type="entry name" value="TPR"/>
    <property type="match status" value="1"/>
</dbReference>
<dbReference type="Proteomes" id="UP000271256">
    <property type="component" value="Unassembled WGS sequence"/>
</dbReference>
<dbReference type="SUPFAM" id="SSF55383">
    <property type="entry name" value="Copper amine oxidase, domain N"/>
    <property type="match status" value="2"/>
</dbReference>
<evidence type="ECO:0000259" key="4">
    <source>
        <dbReference type="Pfam" id="PF07833"/>
    </source>
</evidence>
<proteinExistence type="predicted"/>
<comment type="caution">
    <text evidence="5">The sequence shown here is derived from an EMBL/GenBank/DDBJ whole genome shotgun (WGS) entry which is preliminary data.</text>
</comment>
<evidence type="ECO:0000256" key="2">
    <source>
        <dbReference type="SAM" id="MobiDB-lite"/>
    </source>
</evidence>
<feature type="region of interest" description="Disordered" evidence="2">
    <location>
        <begin position="42"/>
        <end position="100"/>
    </location>
</feature>
<organism evidence="5 6">
    <name type="scientific">Desulfofundulus salinus</name>
    <dbReference type="NCBI Taxonomy" id="2419843"/>
    <lineage>
        <taxon>Bacteria</taxon>
        <taxon>Bacillati</taxon>
        <taxon>Bacillota</taxon>
        <taxon>Clostridia</taxon>
        <taxon>Eubacteriales</taxon>
        <taxon>Peptococcaceae</taxon>
        <taxon>Desulfofundulus</taxon>
    </lineage>
</organism>
<dbReference type="InterPro" id="IPR019734">
    <property type="entry name" value="TPR_rpt"/>
</dbReference>
<feature type="chain" id="PRO_5019712081" description="Copper amine oxidase-like N-terminal domain-containing protein" evidence="3">
    <location>
        <begin position="40"/>
        <end position="338"/>
    </location>
</feature>
<dbReference type="Gene3D" id="3.30.457.10">
    <property type="entry name" value="Copper amine oxidase-like, N-terminal domain"/>
    <property type="match status" value="1"/>
</dbReference>
<accession>A0A494WWB7</accession>
<feature type="domain" description="Copper amine oxidase-like N-terminal" evidence="4">
    <location>
        <begin position="233"/>
        <end position="335"/>
    </location>
</feature>
<protein>
    <recommendedName>
        <fullName evidence="4">Copper amine oxidase-like N-terminal domain-containing protein</fullName>
    </recommendedName>
</protein>
<dbReference type="InterPro" id="IPR011990">
    <property type="entry name" value="TPR-like_helical_dom_sf"/>
</dbReference>
<feature type="compositionally biased region" description="Basic and acidic residues" evidence="2">
    <location>
        <begin position="77"/>
        <end position="89"/>
    </location>
</feature>
<keyword evidence="1" id="KW-0802">TPR repeat</keyword>
<dbReference type="EMBL" id="RBWE01000001">
    <property type="protein sequence ID" value="RKO66542.1"/>
    <property type="molecule type" value="Genomic_DNA"/>
</dbReference>
<name>A0A494WWB7_9FIRM</name>